<protein>
    <recommendedName>
        <fullName evidence="3">Competence protein ComG</fullName>
    </recommendedName>
</protein>
<gene>
    <name evidence="1" type="ORF">ACFQPF_01855</name>
</gene>
<reference evidence="2" key="1">
    <citation type="journal article" date="2019" name="Int. J. Syst. Evol. Microbiol.">
        <title>The Global Catalogue of Microorganisms (GCM) 10K type strain sequencing project: providing services to taxonomists for standard genome sequencing and annotation.</title>
        <authorList>
            <consortium name="The Broad Institute Genomics Platform"/>
            <consortium name="The Broad Institute Genome Sequencing Center for Infectious Disease"/>
            <person name="Wu L."/>
            <person name="Ma J."/>
        </authorList>
    </citation>
    <scope>NUCLEOTIDE SEQUENCE [LARGE SCALE GENOMIC DNA]</scope>
    <source>
        <strain evidence="2">NBRC 106396</strain>
    </source>
</reference>
<organism evidence="1 2">
    <name type="scientific">Fictibacillus iocasae</name>
    <dbReference type="NCBI Taxonomy" id="2715437"/>
    <lineage>
        <taxon>Bacteria</taxon>
        <taxon>Bacillati</taxon>
        <taxon>Bacillota</taxon>
        <taxon>Bacilli</taxon>
        <taxon>Bacillales</taxon>
        <taxon>Fictibacillaceae</taxon>
        <taxon>Fictibacillus</taxon>
    </lineage>
</organism>
<name>A0ABW2NJ20_9BACL</name>
<accession>A0ABW2NJ20</accession>
<dbReference type="Proteomes" id="UP001596549">
    <property type="component" value="Unassembled WGS sequence"/>
</dbReference>
<sequence length="111" mass="12034">MMNDRGYLMMEAVSSLLLVSCLGVVGLPVLCSLHQEAAATRQMLKGGELLENRLAMGESSFVETVLVDKTTYALKGHALRDGFSEVCVSFRAANGREYERCGIINAGMNSE</sequence>
<comment type="caution">
    <text evidence="1">The sequence shown here is derived from an EMBL/GenBank/DDBJ whole genome shotgun (WGS) entry which is preliminary data.</text>
</comment>
<evidence type="ECO:0008006" key="3">
    <source>
        <dbReference type="Google" id="ProtNLM"/>
    </source>
</evidence>
<evidence type="ECO:0000313" key="2">
    <source>
        <dbReference type="Proteomes" id="UP001596549"/>
    </source>
</evidence>
<dbReference type="EMBL" id="JBHTCP010000003">
    <property type="protein sequence ID" value="MFC7370416.1"/>
    <property type="molecule type" value="Genomic_DNA"/>
</dbReference>
<proteinExistence type="predicted"/>
<evidence type="ECO:0000313" key="1">
    <source>
        <dbReference type="EMBL" id="MFC7370416.1"/>
    </source>
</evidence>
<keyword evidence="2" id="KW-1185">Reference proteome</keyword>